<dbReference type="RefSeq" id="WP_238846733.1">
    <property type="nucleotide sequence ID" value="NZ_CP046172.1"/>
</dbReference>
<feature type="compositionally biased region" description="Basic and acidic residues" evidence="1">
    <location>
        <begin position="124"/>
        <end position="141"/>
    </location>
</feature>
<accession>A0A6G9YLH6</accession>
<organism evidence="2 3">
    <name type="scientific">Nocardia arthritidis</name>
    <dbReference type="NCBI Taxonomy" id="228602"/>
    <lineage>
        <taxon>Bacteria</taxon>
        <taxon>Bacillati</taxon>
        <taxon>Actinomycetota</taxon>
        <taxon>Actinomycetes</taxon>
        <taxon>Mycobacteriales</taxon>
        <taxon>Nocardiaceae</taxon>
        <taxon>Nocardia</taxon>
    </lineage>
</organism>
<protein>
    <submittedName>
        <fullName evidence="2">DUF4192 family protein</fullName>
    </submittedName>
</protein>
<evidence type="ECO:0000256" key="1">
    <source>
        <dbReference type="SAM" id="MobiDB-lite"/>
    </source>
</evidence>
<dbReference type="Proteomes" id="UP000503540">
    <property type="component" value="Chromosome"/>
</dbReference>
<sequence length="509" mass="53646">MTTHTNPMPAGDIPDTGPLPAHPVRCRGGSLGSPGGLSSGAHVSGPSRDQARAPVCAESAPDYRAENGARATDTEADLGNRTGTAPVEQSGASSVVRFPAASSAGAVECAQGASYFRTGRSAREWRGAECGERPPRSRPRADPNAVRIDEPGDLIAAVPALVGFPPERSLVVAVLCPTPVPGGPELIDAVARFDVDQRDGRLRAETVAPYVVRICAGMGAAKVIAVFVDDRARESSGRRGRRRNRCGGGYFAAMAAALRRELAADDIGLDAAWAVPECEPGRRWWSLLGPECGGPLPDPAASMVAMSHVLDGRPLRRSRAELTGLVAADPIRTAEVAAHLDDAVADAMDRYRRAVHRGDPNGYSRQALHHVLWQIANLESGAGLDAAELAELVAALRDHAVRDTMFALAIGDHADAAEQLWIALVQVTTGPDRAETAALLGYHAYTRGDGPLAGVALQAALEADPMHPMARLLETSLYMGLRPEHLRKLAHCGFETATDLGVDLGPEPR</sequence>
<gene>
    <name evidence="2" type="ORF">F5544_29690</name>
</gene>
<feature type="region of interest" description="Disordered" evidence="1">
    <location>
        <begin position="1"/>
        <end position="92"/>
    </location>
</feature>
<dbReference type="EMBL" id="CP046172">
    <property type="protein sequence ID" value="QIS13783.1"/>
    <property type="molecule type" value="Genomic_DNA"/>
</dbReference>
<dbReference type="InterPro" id="IPR025447">
    <property type="entry name" value="DUF4192"/>
</dbReference>
<keyword evidence="3" id="KW-1185">Reference proteome</keyword>
<dbReference type="AlphaFoldDB" id="A0A6G9YLH6"/>
<dbReference type="KEGG" id="nah:F5544_29690"/>
<reference evidence="2 3" key="1">
    <citation type="journal article" date="2019" name="ACS Chem. Biol.">
        <title>Identification and Mobilization of a Cryptic Antibiotic Biosynthesis Gene Locus from a Human-Pathogenic Nocardia Isolate.</title>
        <authorList>
            <person name="Herisse M."/>
            <person name="Ishida K."/>
            <person name="Porter J.L."/>
            <person name="Howden B."/>
            <person name="Hertweck C."/>
            <person name="Stinear T.P."/>
            <person name="Pidot S.J."/>
        </authorList>
    </citation>
    <scope>NUCLEOTIDE SEQUENCE [LARGE SCALE GENOMIC DNA]</scope>
    <source>
        <strain evidence="2 3">AUSMDU00012717</strain>
    </source>
</reference>
<dbReference type="Pfam" id="PF13830">
    <property type="entry name" value="DUF4192"/>
    <property type="match status" value="1"/>
</dbReference>
<feature type="compositionally biased region" description="Gly residues" evidence="1">
    <location>
        <begin position="29"/>
        <end position="38"/>
    </location>
</feature>
<proteinExistence type="predicted"/>
<evidence type="ECO:0000313" key="3">
    <source>
        <dbReference type="Proteomes" id="UP000503540"/>
    </source>
</evidence>
<evidence type="ECO:0000313" key="2">
    <source>
        <dbReference type="EMBL" id="QIS13783.1"/>
    </source>
</evidence>
<name>A0A6G9YLH6_9NOCA</name>
<feature type="region of interest" description="Disordered" evidence="1">
    <location>
        <begin position="124"/>
        <end position="146"/>
    </location>
</feature>